<dbReference type="InterPro" id="IPR029071">
    <property type="entry name" value="Ubiquitin-like_domsf"/>
</dbReference>
<evidence type="ECO:0000313" key="5">
    <source>
        <dbReference type="Proteomes" id="UP000054886"/>
    </source>
</evidence>
<dbReference type="Proteomes" id="UP000054886">
    <property type="component" value="Unassembled WGS sequence"/>
</dbReference>
<dbReference type="Pfam" id="PF01302">
    <property type="entry name" value="CAP_GLY"/>
    <property type="match status" value="1"/>
</dbReference>
<dbReference type="EMBL" id="LLZZ01000175">
    <property type="protein sequence ID" value="KTA96072.1"/>
    <property type="molecule type" value="Genomic_DNA"/>
</dbReference>
<dbReference type="InterPro" id="IPR001611">
    <property type="entry name" value="Leu-rich_rpt"/>
</dbReference>
<name>A0A0W0CLD0_CANGB</name>
<dbReference type="EMBL" id="LLZZ01000160">
    <property type="protein sequence ID" value="KTA97452.1"/>
    <property type="molecule type" value="Genomic_DNA"/>
</dbReference>
<dbReference type="PROSITE" id="PS50245">
    <property type="entry name" value="CAP_GLY_2"/>
    <property type="match status" value="1"/>
</dbReference>
<dbReference type="Gene3D" id="3.80.10.10">
    <property type="entry name" value="Ribonuclease Inhibitor"/>
    <property type="match status" value="2"/>
</dbReference>
<dbReference type="PROSITE" id="PS51450">
    <property type="entry name" value="LRR"/>
    <property type="match status" value="1"/>
</dbReference>
<dbReference type="VEuPathDB" id="FungiDB:B1J91_H09702g"/>
<dbReference type="InterPro" id="IPR000938">
    <property type="entry name" value="CAP-Gly_domain"/>
</dbReference>
<evidence type="ECO:0000256" key="1">
    <source>
        <dbReference type="ARBA" id="ARBA00023186"/>
    </source>
</evidence>
<feature type="domain" description="CAP-Gly" evidence="2">
    <location>
        <begin position="38"/>
        <end position="71"/>
    </location>
</feature>
<organism evidence="3 5">
    <name type="scientific">Candida glabrata</name>
    <name type="common">Yeast</name>
    <name type="synonym">Torulopsis glabrata</name>
    <dbReference type="NCBI Taxonomy" id="5478"/>
    <lineage>
        <taxon>Eukaryota</taxon>
        <taxon>Fungi</taxon>
        <taxon>Dikarya</taxon>
        <taxon>Ascomycota</taxon>
        <taxon>Saccharomycotina</taxon>
        <taxon>Saccharomycetes</taxon>
        <taxon>Saccharomycetales</taxon>
        <taxon>Saccharomycetaceae</taxon>
        <taxon>Nakaseomyces</taxon>
    </lineage>
</organism>
<keyword evidence="1" id="KW-0143">Chaperone</keyword>
<dbReference type="VEuPathDB" id="FungiDB:GVI51_H09603"/>
<dbReference type="InterPro" id="IPR036859">
    <property type="entry name" value="CAP-Gly_dom_sf"/>
</dbReference>
<evidence type="ECO:0000313" key="3">
    <source>
        <dbReference type="EMBL" id="KTA96072.1"/>
    </source>
</evidence>
<gene>
    <name evidence="4" type="ORF">AO440_002310</name>
    <name evidence="3" type="ORF">AO440_005460</name>
</gene>
<dbReference type="SUPFAM" id="SSF52058">
    <property type="entry name" value="L domain-like"/>
    <property type="match status" value="1"/>
</dbReference>
<dbReference type="VEuPathDB" id="FungiDB:CAGL0H09702g"/>
<sequence>MVMCAKFKVGDRISYSDYNCTILYVGEISVWPGEIAYGVEWDDDTRGKHNGKLGGIKYFNTIRPKSGSFLKVSKVDVSADPRRSFYDGICEKYGNTASDQFNVNIGTKMVEQLGFDKLNLINKRWNSLGIIDLSSAKIFCAGDNPSTEPITTKDLDLSRNLITDFKEIAKILNNFKSVACLDLSENRFLRFLFDKTIKFCTVKTLKIRSCYLSMNNLQDILAVFPNVQNLDISGNRLYGNDLANIHLILPNLKSLTVSNNCITNIDLSKLIYLTELDISSTDIKIQLSDIKSNSITFLNMTHIRLDSWTLVDKINIMFPSLCEIRCSLNWLPPIDAQFPDSKLFILIAILRHINIINGTIIDRRMRKDADYYLECKLKEGALKLEGFTLRMKELVKKFYNTIETVENHSWLNTNIITISLIIYFDELMHSKMKIYDKYSIRYLKGLISDEFNMKYYQIDIKYESTPGVLIPMSREFSPLSDYGVANGGKIHVNLM</sequence>
<dbReference type="VEuPathDB" id="FungiDB:GWK60_H09669"/>
<dbReference type="Gene3D" id="3.10.20.90">
    <property type="entry name" value="Phosphatidylinositol 3-kinase Catalytic Subunit, Chain A, domain 1"/>
    <property type="match status" value="1"/>
</dbReference>
<dbReference type="InterPro" id="IPR032675">
    <property type="entry name" value="LRR_dom_sf"/>
</dbReference>
<dbReference type="SUPFAM" id="SSF54236">
    <property type="entry name" value="Ubiquitin-like"/>
    <property type="match status" value="1"/>
</dbReference>
<dbReference type="SUPFAM" id="SSF74924">
    <property type="entry name" value="Cap-Gly domain"/>
    <property type="match status" value="1"/>
</dbReference>
<accession>A0A0W0CLD0</accession>
<dbReference type="SMART" id="SM01052">
    <property type="entry name" value="CAP_GLY"/>
    <property type="match status" value="1"/>
</dbReference>
<evidence type="ECO:0000259" key="2">
    <source>
        <dbReference type="PROSITE" id="PS50245"/>
    </source>
</evidence>
<evidence type="ECO:0000313" key="4">
    <source>
        <dbReference type="EMBL" id="KTA97452.1"/>
    </source>
</evidence>
<dbReference type="AlphaFoldDB" id="A0A0W0CLD0"/>
<reference evidence="3 5" key="1">
    <citation type="submission" date="2015-10" db="EMBL/GenBank/DDBJ databases">
        <title>Draft genomes sequences of Candida glabrata isolates 1A, 1B, 2A, 2B, 3A and 3B.</title>
        <authorList>
            <person name="Haavelsrud O.E."/>
            <person name="Gaustad P."/>
        </authorList>
    </citation>
    <scope>NUCLEOTIDE SEQUENCE [LARGE SCALE GENOMIC DNA]</scope>
    <source>
        <strain evidence="3">910700640</strain>
    </source>
</reference>
<proteinExistence type="predicted"/>
<dbReference type="Gene3D" id="2.30.30.190">
    <property type="entry name" value="CAP Gly-rich-like domain"/>
    <property type="match status" value="1"/>
</dbReference>
<comment type="caution">
    <text evidence="3">The sequence shown here is derived from an EMBL/GenBank/DDBJ whole genome shotgun (WGS) entry which is preliminary data.</text>
</comment>
<protein>
    <submittedName>
        <fullName evidence="3">Protein PAC2</fullName>
    </submittedName>
</protein>